<dbReference type="Proteomes" id="UP000306196">
    <property type="component" value="Unassembled WGS sequence"/>
</dbReference>
<gene>
    <name evidence="1" type="ORF">FEM03_07070</name>
</gene>
<reference evidence="1 2" key="1">
    <citation type="submission" date="2019-05" db="EMBL/GenBank/DDBJ databases">
        <title>Verrucobacter flavum gen. nov., sp. nov. a new member of the family Verrucomicrobiaceae.</title>
        <authorList>
            <person name="Szuroczki S."/>
            <person name="Abbaszade G."/>
            <person name="Szabo A."/>
            <person name="Felfoldi T."/>
            <person name="Schumann P."/>
            <person name="Boka K."/>
            <person name="Keki Z."/>
            <person name="Toumi M."/>
            <person name="Toth E."/>
        </authorList>
    </citation>
    <scope>NUCLEOTIDE SEQUENCE [LARGE SCALE GENOMIC DNA]</scope>
    <source>
        <strain evidence="1 2">MG-N-17</strain>
    </source>
</reference>
<dbReference type="EMBL" id="VAUV01000005">
    <property type="protein sequence ID" value="TLD71285.1"/>
    <property type="molecule type" value="Genomic_DNA"/>
</dbReference>
<protein>
    <submittedName>
        <fullName evidence="1">Uncharacterized protein</fullName>
    </submittedName>
</protein>
<evidence type="ECO:0000313" key="1">
    <source>
        <dbReference type="EMBL" id="TLD71285.1"/>
    </source>
</evidence>
<comment type="caution">
    <text evidence="1">The sequence shown here is derived from an EMBL/GenBank/DDBJ whole genome shotgun (WGS) entry which is preliminary data.</text>
</comment>
<evidence type="ECO:0000313" key="2">
    <source>
        <dbReference type="Proteomes" id="UP000306196"/>
    </source>
</evidence>
<dbReference type="AlphaFoldDB" id="A0A5R8KH33"/>
<organism evidence="1 2">
    <name type="scientific">Phragmitibacter flavus</name>
    <dbReference type="NCBI Taxonomy" id="2576071"/>
    <lineage>
        <taxon>Bacteria</taxon>
        <taxon>Pseudomonadati</taxon>
        <taxon>Verrucomicrobiota</taxon>
        <taxon>Verrucomicrobiia</taxon>
        <taxon>Verrucomicrobiales</taxon>
        <taxon>Verrucomicrobiaceae</taxon>
        <taxon>Phragmitibacter</taxon>
    </lineage>
</organism>
<sequence length="161" mass="17287">MQPTNLDPARDYDTSACIHALATSLHLASHRSSSAAAALEAATPLLVDSLRSHWSTGQGTRVRHILWSLYTCNHLVNLGDACTGLDLELSEAVQAAITARLALGPEVEPQLKLILKSSGEFARFDAVEKRTQDHLPVIYPPNAADADELRLLAEAAQSAPL</sequence>
<proteinExistence type="predicted"/>
<keyword evidence="2" id="KW-1185">Reference proteome</keyword>
<dbReference type="RefSeq" id="WP_138085500.1">
    <property type="nucleotide sequence ID" value="NZ_VAUV01000005.1"/>
</dbReference>
<accession>A0A5R8KH33</accession>
<name>A0A5R8KH33_9BACT</name>